<dbReference type="Pfam" id="PF13765">
    <property type="entry name" value="PRY"/>
    <property type="match status" value="1"/>
</dbReference>
<dbReference type="PROSITE" id="PS50119">
    <property type="entry name" value="ZF_BBOX"/>
    <property type="match status" value="1"/>
</dbReference>
<dbReference type="SMART" id="SM00449">
    <property type="entry name" value="SPRY"/>
    <property type="match status" value="1"/>
</dbReference>
<name>A0A7J7XD04_PIPKU</name>
<dbReference type="InterPro" id="IPR050143">
    <property type="entry name" value="TRIM/RBCC"/>
</dbReference>
<feature type="coiled-coil region" evidence="5">
    <location>
        <begin position="155"/>
        <end position="193"/>
    </location>
</feature>
<feature type="domain" description="B30.2/SPRY" evidence="8">
    <location>
        <begin position="277"/>
        <end position="467"/>
    </location>
</feature>
<sequence length="467" mass="54275">MAGEEAVEKLQTRINCSICLDIMRDPVTIECGHNFCHSCIQQSWTDQEDIFPCAVCRYPCKNLHTWSNIQIGRMVDRVKLLQITKDKKKRQEGRRLCEKHNQALTLFCEEDLQLLCALCTQPPDHQDHQVRPIEEAASHHRQRLRSYIGPLKKQMADLQIQLDTQNRRLSELREKAENQREKLASEFEQLIESVDCEQEAVLSRLAAEEKHIQQNLRANKIELSDHIYKVKVQLKEVAEKSVMSDVKMMMNIKGVLHPSEKLEPPGVYCFQYKREEFSLPPQCSALQKIIQKFREEITLDPKTARPNLLVSEDRKSVTFVKKKQRVHRNPKQFVVDPFVLGTEGFDCGRHYWEVQVDDKPEWAVGVCKDSLLEERKQCLRRQNRCWTIQLQDGDYVAGGSAPVTLVLKEMPRGIGIYLDYELGQVSFYSLNDMSHIHSFRDTFSEVLKPYFYIGCDPKPLTVCALRD</sequence>
<dbReference type="Pfam" id="PF15227">
    <property type="entry name" value="zf-C3HC4_4"/>
    <property type="match status" value="1"/>
</dbReference>
<dbReference type="InterPro" id="IPR017907">
    <property type="entry name" value="Znf_RING_CS"/>
</dbReference>
<evidence type="ECO:0000259" key="8">
    <source>
        <dbReference type="PROSITE" id="PS50188"/>
    </source>
</evidence>
<feature type="domain" description="B box-type" evidence="7">
    <location>
        <begin position="92"/>
        <end position="133"/>
    </location>
</feature>
<dbReference type="Pfam" id="PF00643">
    <property type="entry name" value="zf-B_box"/>
    <property type="match status" value="1"/>
</dbReference>
<evidence type="ECO:0000256" key="3">
    <source>
        <dbReference type="ARBA" id="ARBA00022833"/>
    </source>
</evidence>
<evidence type="ECO:0000259" key="7">
    <source>
        <dbReference type="PROSITE" id="PS50119"/>
    </source>
</evidence>
<dbReference type="SMART" id="SM00589">
    <property type="entry name" value="PRY"/>
    <property type="match status" value="1"/>
</dbReference>
<comment type="caution">
    <text evidence="9">The sequence shown here is derived from an EMBL/GenBank/DDBJ whole genome shotgun (WGS) entry which is preliminary data.</text>
</comment>
<evidence type="ECO:0000259" key="6">
    <source>
        <dbReference type="PROSITE" id="PS50089"/>
    </source>
</evidence>
<dbReference type="AlphaFoldDB" id="A0A7J7XD04"/>
<dbReference type="EMBL" id="JACAGB010000008">
    <property type="protein sequence ID" value="KAF6347569.1"/>
    <property type="molecule type" value="Genomic_DNA"/>
</dbReference>
<dbReference type="SMART" id="SM00336">
    <property type="entry name" value="BBOX"/>
    <property type="match status" value="1"/>
</dbReference>
<evidence type="ECO:0008006" key="11">
    <source>
        <dbReference type="Google" id="ProtNLM"/>
    </source>
</evidence>
<dbReference type="SUPFAM" id="SSF57850">
    <property type="entry name" value="RING/U-box"/>
    <property type="match status" value="1"/>
</dbReference>
<dbReference type="PRINTS" id="PR01407">
    <property type="entry name" value="BUTYPHLNCDUF"/>
</dbReference>
<protein>
    <recommendedName>
        <fullName evidence="11">Tripartite motif-containing protein 75</fullName>
    </recommendedName>
</protein>
<keyword evidence="2 4" id="KW-0863">Zinc-finger</keyword>
<evidence type="ECO:0000313" key="10">
    <source>
        <dbReference type="Proteomes" id="UP000558488"/>
    </source>
</evidence>
<evidence type="ECO:0000256" key="4">
    <source>
        <dbReference type="PROSITE-ProRule" id="PRU00024"/>
    </source>
</evidence>
<evidence type="ECO:0000256" key="1">
    <source>
        <dbReference type="ARBA" id="ARBA00022723"/>
    </source>
</evidence>
<dbReference type="InterPro" id="IPR003879">
    <property type="entry name" value="Butyrophylin_SPRY"/>
</dbReference>
<dbReference type="InterPro" id="IPR003877">
    <property type="entry name" value="SPRY_dom"/>
</dbReference>
<dbReference type="GO" id="GO:0008270">
    <property type="term" value="F:zinc ion binding"/>
    <property type="evidence" value="ECO:0007669"/>
    <property type="project" value="UniProtKB-KW"/>
</dbReference>
<dbReference type="InterPro" id="IPR000315">
    <property type="entry name" value="Znf_B-box"/>
</dbReference>
<dbReference type="Gene3D" id="2.60.120.920">
    <property type="match status" value="1"/>
</dbReference>
<feature type="domain" description="RING-type" evidence="6">
    <location>
        <begin position="16"/>
        <end position="57"/>
    </location>
</feature>
<dbReference type="PROSITE" id="PS00518">
    <property type="entry name" value="ZF_RING_1"/>
    <property type="match status" value="1"/>
</dbReference>
<evidence type="ECO:0000256" key="5">
    <source>
        <dbReference type="SAM" id="Coils"/>
    </source>
</evidence>
<dbReference type="InterPro" id="IPR013320">
    <property type="entry name" value="ConA-like_dom_sf"/>
</dbReference>
<reference evidence="9 10" key="1">
    <citation type="journal article" date="2020" name="Nature">
        <title>Six reference-quality genomes reveal evolution of bat adaptations.</title>
        <authorList>
            <person name="Jebb D."/>
            <person name="Huang Z."/>
            <person name="Pippel M."/>
            <person name="Hughes G.M."/>
            <person name="Lavrichenko K."/>
            <person name="Devanna P."/>
            <person name="Winkler S."/>
            <person name="Jermiin L.S."/>
            <person name="Skirmuntt E.C."/>
            <person name="Katzourakis A."/>
            <person name="Burkitt-Gray L."/>
            <person name="Ray D.A."/>
            <person name="Sullivan K.A.M."/>
            <person name="Roscito J.G."/>
            <person name="Kirilenko B.M."/>
            <person name="Davalos L.M."/>
            <person name="Corthals A.P."/>
            <person name="Power M.L."/>
            <person name="Jones G."/>
            <person name="Ransome R.D."/>
            <person name="Dechmann D.K.N."/>
            <person name="Locatelli A.G."/>
            <person name="Puechmaille S.J."/>
            <person name="Fedrigo O."/>
            <person name="Jarvis E.D."/>
            <person name="Hiller M."/>
            <person name="Vernes S.C."/>
            <person name="Myers E.W."/>
            <person name="Teeling E.C."/>
        </authorList>
    </citation>
    <scope>NUCLEOTIDE SEQUENCE [LARGE SCALE GENOMIC DNA]</scope>
    <source>
        <strain evidence="9">MPipKuh1</strain>
        <tissue evidence="9">Flight muscle</tissue>
    </source>
</reference>
<keyword evidence="10" id="KW-1185">Reference proteome</keyword>
<gene>
    <name evidence="9" type="ORF">mPipKuh1_018058</name>
</gene>
<dbReference type="Gene3D" id="3.30.40.10">
    <property type="entry name" value="Zinc/RING finger domain, C3HC4 (zinc finger)"/>
    <property type="match status" value="1"/>
</dbReference>
<dbReference type="SUPFAM" id="SSF57845">
    <property type="entry name" value="B-box zinc-binding domain"/>
    <property type="match status" value="1"/>
</dbReference>
<dbReference type="PROSITE" id="PS50089">
    <property type="entry name" value="ZF_RING_2"/>
    <property type="match status" value="1"/>
</dbReference>
<dbReference type="InterPro" id="IPR035785">
    <property type="entry name" value="SPRY/PRY_TRIM75"/>
</dbReference>
<proteinExistence type="predicted"/>
<accession>A0A7J7XD04</accession>
<dbReference type="PANTHER" id="PTHR24103">
    <property type="entry name" value="E3 UBIQUITIN-PROTEIN LIGASE TRIM"/>
    <property type="match status" value="1"/>
</dbReference>
<dbReference type="InterPro" id="IPR001870">
    <property type="entry name" value="B30.2/SPRY"/>
</dbReference>
<dbReference type="FunFam" id="2.60.120.920:FF:000004">
    <property type="entry name" value="Butyrophilin subfamily 1 member A1"/>
    <property type="match status" value="1"/>
</dbReference>
<dbReference type="InterPro" id="IPR043136">
    <property type="entry name" value="B30.2/SPRY_sf"/>
</dbReference>
<evidence type="ECO:0000256" key="2">
    <source>
        <dbReference type="ARBA" id="ARBA00022771"/>
    </source>
</evidence>
<dbReference type="InterPro" id="IPR001841">
    <property type="entry name" value="Znf_RING"/>
</dbReference>
<dbReference type="CDD" id="cd15829">
    <property type="entry name" value="SPRY_PRY_TRIM75"/>
    <property type="match status" value="1"/>
</dbReference>
<dbReference type="Proteomes" id="UP000558488">
    <property type="component" value="Unassembled WGS sequence"/>
</dbReference>
<keyword evidence="3" id="KW-0862">Zinc</keyword>
<dbReference type="SMART" id="SM00184">
    <property type="entry name" value="RING"/>
    <property type="match status" value="1"/>
</dbReference>
<organism evidence="9 10">
    <name type="scientific">Pipistrellus kuhlii</name>
    <name type="common">Kuhl's pipistrelle</name>
    <dbReference type="NCBI Taxonomy" id="59472"/>
    <lineage>
        <taxon>Eukaryota</taxon>
        <taxon>Metazoa</taxon>
        <taxon>Chordata</taxon>
        <taxon>Craniata</taxon>
        <taxon>Vertebrata</taxon>
        <taxon>Euteleostomi</taxon>
        <taxon>Mammalia</taxon>
        <taxon>Eutheria</taxon>
        <taxon>Laurasiatheria</taxon>
        <taxon>Chiroptera</taxon>
        <taxon>Yangochiroptera</taxon>
        <taxon>Vespertilionidae</taxon>
        <taxon>Pipistrellus</taxon>
    </lineage>
</organism>
<dbReference type="InterPro" id="IPR013083">
    <property type="entry name" value="Znf_RING/FYVE/PHD"/>
</dbReference>
<dbReference type="InterPro" id="IPR006574">
    <property type="entry name" value="PRY"/>
</dbReference>
<keyword evidence="1" id="KW-0479">Metal-binding</keyword>
<keyword evidence="5" id="KW-0175">Coiled coil</keyword>
<dbReference type="SUPFAM" id="SSF49899">
    <property type="entry name" value="Concanavalin A-like lectins/glucanases"/>
    <property type="match status" value="1"/>
</dbReference>
<dbReference type="Gene3D" id="3.30.160.60">
    <property type="entry name" value="Classic Zinc Finger"/>
    <property type="match status" value="1"/>
</dbReference>
<dbReference type="Pfam" id="PF00622">
    <property type="entry name" value="SPRY"/>
    <property type="match status" value="1"/>
</dbReference>
<dbReference type="PROSITE" id="PS50188">
    <property type="entry name" value="B302_SPRY"/>
    <property type="match status" value="1"/>
</dbReference>
<evidence type="ECO:0000313" key="9">
    <source>
        <dbReference type="EMBL" id="KAF6347569.1"/>
    </source>
</evidence>